<dbReference type="HOGENOM" id="CLU_1004089_0_0_7"/>
<proteinExistence type="predicted"/>
<keyword evidence="3" id="KW-0449">Lipoprotein</keyword>
<dbReference type="AlphaFoldDB" id="L7UMH5"/>
<dbReference type="PROSITE" id="PS51257">
    <property type="entry name" value="PROKAR_LIPOPROTEIN"/>
    <property type="match status" value="1"/>
</dbReference>
<dbReference type="InterPro" id="IPR008964">
    <property type="entry name" value="Invasin/intimin_cell_adhesion"/>
</dbReference>
<name>L7UMH5_MYXSD</name>
<evidence type="ECO:0000256" key="1">
    <source>
        <dbReference type="SAM" id="SignalP"/>
    </source>
</evidence>
<evidence type="ECO:0000259" key="2">
    <source>
        <dbReference type="Pfam" id="PF02368"/>
    </source>
</evidence>
<keyword evidence="4" id="KW-1185">Reference proteome</keyword>
<reference evidence="3 4" key="1">
    <citation type="journal article" date="2013" name="Genome Announc.">
        <title>Complete genome sequence of Myxococcus stipitatus strain DSM 14675, a fruiting myxobacterium.</title>
        <authorList>
            <person name="Huntley S."/>
            <person name="Kneip S."/>
            <person name="Treuner-Lange A."/>
            <person name="Sogaard-Andersen L."/>
        </authorList>
    </citation>
    <scope>NUCLEOTIDE SEQUENCE [LARGE SCALE GENOMIC DNA]</scope>
    <source>
        <strain evidence="4">DSM 14675 / JCM 12634 / Mx s8</strain>
    </source>
</reference>
<dbReference type="Gene3D" id="2.60.40.1080">
    <property type="match status" value="3"/>
</dbReference>
<dbReference type="Pfam" id="PF02368">
    <property type="entry name" value="Big_2"/>
    <property type="match status" value="1"/>
</dbReference>
<dbReference type="Proteomes" id="UP000011131">
    <property type="component" value="Chromosome"/>
</dbReference>
<dbReference type="STRING" id="1278073.MYSTI_07485"/>
<keyword evidence="1" id="KW-0732">Signal</keyword>
<dbReference type="OrthoDB" id="5380792at2"/>
<accession>L7UMH5</accession>
<dbReference type="EMBL" id="CP004025">
    <property type="protein sequence ID" value="AGC48757.1"/>
    <property type="molecule type" value="Genomic_DNA"/>
</dbReference>
<organism evidence="3 4">
    <name type="scientific">Myxococcus stipitatus (strain DSM 14675 / JCM 12634 / Mx s8)</name>
    <dbReference type="NCBI Taxonomy" id="1278073"/>
    <lineage>
        <taxon>Bacteria</taxon>
        <taxon>Pseudomonadati</taxon>
        <taxon>Myxococcota</taxon>
        <taxon>Myxococcia</taxon>
        <taxon>Myxococcales</taxon>
        <taxon>Cystobacterineae</taxon>
        <taxon>Myxococcaceae</taxon>
        <taxon>Myxococcus</taxon>
    </lineage>
</organism>
<feature type="chain" id="PRO_5003983766" evidence="1">
    <location>
        <begin position="28"/>
        <end position="277"/>
    </location>
</feature>
<protein>
    <submittedName>
        <fullName evidence="3">Putative lipoprotein</fullName>
    </submittedName>
</protein>
<dbReference type="KEGG" id="msd:MYSTI_07485"/>
<gene>
    <name evidence="3" type="ordered locus">MYSTI_07485</name>
</gene>
<sequence>MKTPRLSIHALLVLALGLLTACGPSPASLTFEPLESRFLRTPGQNVKLDYVVLDAEGQRMSEPKLRWTSSAPDVALVQDGVMTVRKSGKTIIGVTGGKVREALPLDLVILNSLDVRAPGSDFMEVGRTIKLRVMARNEQGASLAEATPEFTSSDETVARVEDGQLVAVRPGSATVSASLGHLSRHIAVQVVPADFARLGLNLTHHQFQRPGQSVMLQARAFNRNGVVLDTVPLEWFTSDAAVVSVSQDGRVTAVGTGRAIVSVVAGRRRTAAEFVVP</sequence>
<feature type="signal peptide" evidence="1">
    <location>
        <begin position="1"/>
        <end position="27"/>
    </location>
</feature>
<dbReference type="eggNOG" id="COG5492">
    <property type="taxonomic scope" value="Bacteria"/>
</dbReference>
<dbReference type="PATRIC" id="fig|1278073.3.peg.7608"/>
<dbReference type="InterPro" id="IPR003343">
    <property type="entry name" value="Big_2"/>
</dbReference>
<dbReference type="SUPFAM" id="SSF49373">
    <property type="entry name" value="Invasin/intimin cell-adhesion fragments"/>
    <property type="match status" value="2"/>
</dbReference>
<evidence type="ECO:0000313" key="4">
    <source>
        <dbReference type="Proteomes" id="UP000011131"/>
    </source>
</evidence>
<evidence type="ECO:0000313" key="3">
    <source>
        <dbReference type="EMBL" id="AGC48757.1"/>
    </source>
</evidence>
<feature type="domain" description="BIG2" evidence="2">
    <location>
        <begin position="234"/>
        <end position="269"/>
    </location>
</feature>